<accession>A0A8J7J501</accession>
<gene>
    <name evidence="2" type="ORF">JFN93_01430</name>
</gene>
<name>A0A8J7J501_9BACT</name>
<dbReference type="EMBL" id="JAEMHM010000001">
    <property type="protein sequence ID" value="MBJ6723356.1"/>
    <property type="molecule type" value="Genomic_DNA"/>
</dbReference>
<dbReference type="Proteomes" id="UP000636888">
    <property type="component" value="Unassembled WGS sequence"/>
</dbReference>
<dbReference type="PANTHER" id="PTHR41247:SF1">
    <property type="entry name" value="HTH-TYPE TRANSCRIPTIONAL REPRESSOR YCNK"/>
    <property type="match status" value="1"/>
</dbReference>
<reference evidence="2" key="1">
    <citation type="submission" date="2020-12" db="EMBL/GenBank/DDBJ databases">
        <title>Geomonas sp. Red875, isolated from river sediment.</title>
        <authorList>
            <person name="Xu Z."/>
            <person name="Zhang Z."/>
            <person name="Masuda Y."/>
            <person name="Itoh H."/>
            <person name="Senoo K."/>
        </authorList>
    </citation>
    <scope>NUCLEOTIDE SEQUENCE</scope>
    <source>
        <strain evidence="2">Red875</strain>
    </source>
</reference>
<evidence type="ECO:0000313" key="2">
    <source>
        <dbReference type="EMBL" id="MBJ6723356.1"/>
    </source>
</evidence>
<organism evidence="2 3">
    <name type="scientific">Geomesophilobacter sediminis</name>
    <dbReference type="NCBI Taxonomy" id="2798584"/>
    <lineage>
        <taxon>Bacteria</taxon>
        <taxon>Pseudomonadati</taxon>
        <taxon>Thermodesulfobacteriota</taxon>
        <taxon>Desulfuromonadia</taxon>
        <taxon>Geobacterales</taxon>
        <taxon>Geobacteraceae</taxon>
        <taxon>Geomesophilobacter</taxon>
    </lineage>
</organism>
<dbReference type="RefSeq" id="WP_199382190.1">
    <property type="nucleotide sequence ID" value="NZ_JAEMHM010000001.1"/>
</dbReference>
<dbReference type="Pfam" id="PF05573">
    <property type="entry name" value="NosL"/>
    <property type="match status" value="1"/>
</dbReference>
<keyword evidence="3" id="KW-1185">Reference proteome</keyword>
<sequence>MPRTISALLLLLAFAVPALAAGPLPKPAANVKCQVCGMFVAKYPDFLARIAFRDGAVAWFDGPKDLFRFYNNMAAYDRRHQKKDVAEVTVTNYYSLAAIDGKKALYVLGTDVFGPMGKELVPCSSRAEANDLMKDHKGTRILRFTEVTPALLKGLE</sequence>
<feature type="signal peptide" evidence="1">
    <location>
        <begin position="1"/>
        <end position="20"/>
    </location>
</feature>
<dbReference type="InterPro" id="IPR008719">
    <property type="entry name" value="N2O_reductase_NosL"/>
</dbReference>
<dbReference type="PANTHER" id="PTHR41247">
    <property type="entry name" value="HTH-TYPE TRANSCRIPTIONAL REPRESSOR YCNK"/>
    <property type="match status" value="1"/>
</dbReference>
<dbReference type="SUPFAM" id="SSF160387">
    <property type="entry name" value="NosL/MerB-like"/>
    <property type="match status" value="1"/>
</dbReference>
<dbReference type="Gene3D" id="3.30.70.2050">
    <property type="match status" value="1"/>
</dbReference>
<evidence type="ECO:0000256" key="1">
    <source>
        <dbReference type="SAM" id="SignalP"/>
    </source>
</evidence>
<proteinExistence type="predicted"/>
<keyword evidence="1" id="KW-0732">Signal</keyword>
<feature type="chain" id="PRO_5035302477" evidence="1">
    <location>
        <begin position="21"/>
        <end position="156"/>
    </location>
</feature>
<comment type="caution">
    <text evidence="2">The sequence shown here is derived from an EMBL/GenBank/DDBJ whole genome shotgun (WGS) entry which is preliminary data.</text>
</comment>
<evidence type="ECO:0000313" key="3">
    <source>
        <dbReference type="Proteomes" id="UP000636888"/>
    </source>
</evidence>
<dbReference type="AlphaFoldDB" id="A0A8J7J501"/>
<protein>
    <submittedName>
        <fullName evidence="2">Nitrous oxide reductase accessory protein NosL</fullName>
    </submittedName>
</protein>